<proteinExistence type="predicted"/>
<reference evidence="1 2" key="1">
    <citation type="submission" date="2020-02" db="EMBL/GenBank/DDBJ databases">
        <title>Draft genome sequence of Haematococcus lacustris strain NIES-144.</title>
        <authorList>
            <person name="Morimoto D."/>
            <person name="Nakagawa S."/>
            <person name="Yoshida T."/>
            <person name="Sawayama S."/>
        </authorList>
    </citation>
    <scope>NUCLEOTIDE SEQUENCE [LARGE SCALE GENOMIC DNA]</scope>
    <source>
        <strain evidence="1 2">NIES-144</strain>
    </source>
</reference>
<dbReference type="AlphaFoldDB" id="A0A699Y821"/>
<protein>
    <submittedName>
        <fullName evidence="1">Uncharacterized protein</fullName>
    </submittedName>
</protein>
<name>A0A699Y821_HAELA</name>
<evidence type="ECO:0000313" key="2">
    <source>
        <dbReference type="Proteomes" id="UP000485058"/>
    </source>
</evidence>
<dbReference type="EMBL" id="BLLF01000033">
    <property type="protein sequence ID" value="GFH06327.1"/>
    <property type="molecule type" value="Genomic_DNA"/>
</dbReference>
<keyword evidence="2" id="KW-1185">Reference proteome</keyword>
<evidence type="ECO:0000313" key="1">
    <source>
        <dbReference type="EMBL" id="GFH06327.1"/>
    </source>
</evidence>
<organism evidence="1 2">
    <name type="scientific">Haematococcus lacustris</name>
    <name type="common">Green alga</name>
    <name type="synonym">Haematococcus pluvialis</name>
    <dbReference type="NCBI Taxonomy" id="44745"/>
    <lineage>
        <taxon>Eukaryota</taxon>
        <taxon>Viridiplantae</taxon>
        <taxon>Chlorophyta</taxon>
        <taxon>core chlorophytes</taxon>
        <taxon>Chlorophyceae</taxon>
        <taxon>CS clade</taxon>
        <taxon>Chlamydomonadales</taxon>
        <taxon>Haematococcaceae</taxon>
        <taxon>Haematococcus</taxon>
    </lineage>
</organism>
<gene>
    <name evidence="1" type="ORF">HaLaN_00937</name>
</gene>
<sequence length="455" mass="50312">MHTLMRGVSAAGLEAGAVVPSEVVEARLYDQLVLWVEACSKRALLASLLLGLMVRDSFTRVTVLADGQELLEEIPAVDADIPDFAERNLFLQLGRGLPPPGIHSRPSAAVEDVLTAYPDLHAKLDEVPRYPQDSNTVDDVGQKLETSFANSLTELCSCKAHHIKLDTKAIYGLMRAAGMLPADITSLTTFRNGVAGPRDSEVANRWIAFLPDPSIWPNDGQTFAQVVHTDGVTVSVLFKRPKPAGPPDELPRMGKQEGAVNPLAYLEADWLGCDPGKTNMATVAHEERHPSGAVESVWQRSLSAGQYYRQSGITQHAKTSKAWMASIQPEHDVLSQVTNYTASLQRYREYVAMTLVTWPAMWAELSKPRWSNARFRLYGGKQRTVAKEACQQFPGRVLLVDEFRTSRVSSARTNVVAGHAEAFRWLRPVRSTATRSRIRGLMCSTSIGIRFYDRD</sequence>
<comment type="caution">
    <text evidence="1">The sequence shown here is derived from an EMBL/GenBank/DDBJ whole genome shotgun (WGS) entry which is preliminary data.</text>
</comment>
<dbReference type="Proteomes" id="UP000485058">
    <property type="component" value="Unassembled WGS sequence"/>
</dbReference>
<feature type="non-terminal residue" evidence="1">
    <location>
        <position position="455"/>
    </location>
</feature>
<feature type="non-terminal residue" evidence="1">
    <location>
        <position position="1"/>
    </location>
</feature>
<accession>A0A699Y821</accession>